<dbReference type="PROSITE" id="PS50056">
    <property type="entry name" value="TYR_PHOSPHATASE_2"/>
    <property type="match status" value="1"/>
</dbReference>
<comment type="caution">
    <text evidence="5">The sequence shown here is derived from an EMBL/GenBank/DDBJ whole genome shotgun (WGS) entry which is preliminary data.</text>
</comment>
<dbReference type="PANTHER" id="PTHR47216:SF4">
    <property type="entry name" value="OS01G0859400 PROTEIN"/>
    <property type="match status" value="1"/>
</dbReference>
<gene>
    <name evidence="5" type="ORF">A2876_03625</name>
</gene>
<dbReference type="InterPro" id="IPR000387">
    <property type="entry name" value="Tyr_Pase_dom"/>
</dbReference>
<dbReference type="InterPro" id="IPR000340">
    <property type="entry name" value="Dual-sp_phosphatase_cat-dom"/>
</dbReference>
<feature type="domain" description="Tyrosine specific protein phosphatases" evidence="4">
    <location>
        <begin position="73"/>
        <end position="142"/>
    </location>
</feature>
<dbReference type="InterPro" id="IPR029021">
    <property type="entry name" value="Prot-tyrosine_phosphatase-like"/>
</dbReference>
<evidence type="ECO:0000259" key="4">
    <source>
        <dbReference type="PROSITE" id="PS50056"/>
    </source>
</evidence>
<evidence type="ECO:0000256" key="1">
    <source>
        <dbReference type="ARBA" id="ARBA00022801"/>
    </source>
</evidence>
<organism evidence="5 6">
    <name type="scientific">Candidatus Amesbacteria bacterium RIFCSPHIGHO2_01_FULL_48_32b</name>
    <dbReference type="NCBI Taxonomy" id="1797253"/>
    <lineage>
        <taxon>Bacteria</taxon>
        <taxon>Candidatus Amesiibacteriota</taxon>
    </lineage>
</organism>
<evidence type="ECO:0000313" key="5">
    <source>
        <dbReference type="EMBL" id="OGC91625.1"/>
    </source>
</evidence>
<dbReference type="PROSITE" id="PS00383">
    <property type="entry name" value="TYR_PHOSPHATASE_1"/>
    <property type="match status" value="1"/>
</dbReference>
<evidence type="ECO:0000313" key="6">
    <source>
        <dbReference type="Proteomes" id="UP000178176"/>
    </source>
</evidence>
<proteinExistence type="predicted"/>
<dbReference type="Pfam" id="PF00782">
    <property type="entry name" value="DSPc"/>
    <property type="match status" value="1"/>
</dbReference>
<evidence type="ECO:0000256" key="2">
    <source>
        <dbReference type="ARBA" id="ARBA00022912"/>
    </source>
</evidence>
<dbReference type="Gene3D" id="3.90.190.10">
    <property type="entry name" value="Protein tyrosine phosphatase superfamily"/>
    <property type="match status" value="1"/>
</dbReference>
<accession>A0A1F4YCB5</accession>
<dbReference type="SMART" id="SM00195">
    <property type="entry name" value="DSPc"/>
    <property type="match status" value="1"/>
</dbReference>
<reference evidence="5 6" key="1">
    <citation type="journal article" date="2016" name="Nat. Commun.">
        <title>Thousands of microbial genomes shed light on interconnected biogeochemical processes in an aquifer system.</title>
        <authorList>
            <person name="Anantharaman K."/>
            <person name="Brown C.T."/>
            <person name="Hug L.A."/>
            <person name="Sharon I."/>
            <person name="Castelle C.J."/>
            <person name="Probst A.J."/>
            <person name="Thomas B.C."/>
            <person name="Singh A."/>
            <person name="Wilkins M.J."/>
            <person name="Karaoz U."/>
            <person name="Brodie E.L."/>
            <person name="Williams K.H."/>
            <person name="Hubbard S.S."/>
            <person name="Banfield J.F."/>
        </authorList>
    </citation>
    <scope>NUCLEOTIDE SEQUENCE [LARGE SCALE GENOMIC DNA]</scope>
</reference>
<name>A0A1F4YCB5_9BACT</name>
<dbReference type="PROSITE" id="PS50054">
    <property type="entry name" value="TYR_PHOSPHATASE_DUAL"/>
    <property type="match status" value="1"/>
</dbReference>
<dbReference type="PANTHER" id="PTHR47216">
    <property type="match status" value="1"/>
</dbReference>
<dbReference type="EMBL" id="MEXH01000033">
    <property type="protein sequence ID" value="OGC91625.1"/>
    <property type="molecule type" value="Genomic_DNA"/>
</dbReference>
<keyword evidence="2" id="KW-0904">Protein phosphatase</keyword>
<dbReference type="SUPFAM" id="SSF52799">
    <property type="entry name" value="(Phosphotyrosine protein) phosphatases II"/>
    <property type="match status" value="1"/>
</dbReference>
<dbReference type="AlphaFoldDB" id="A0A1F4YCB5"/>
<feature type="domain" description="Tyrosine-protein phosphatase" evidence="3">
    <location>
        <begin position="7"/>
        <end position="150"/>
    </location>
</feature>
<sequence>MDGHSTDYSKITERIYIGSDLCRGPTCPVHTEEFKKLGICGEINMEIEHPEMPPKSIDAYLWLPVVDKQAPTQDQLRLGTVMMKQMIDLGNTIYVHCKNGHGRSPTLVAAYLIRFEGKTVDEAIRFIKEKRPEVHLEEVQIEALNDLIKR</sequence>
<dbReference type="InterPro" id="IPR016130">
    <property type="entry name" value="Tyr_Pase_AS"/>
</dbReference>
<evidence type="ECO:0000259" key="3">
    <source>
        <dbReference type="PROSITE" id="PS50054"/>
    </source>
</evidence>
<dbReference type="GO" id="GO:0004721">
    <property type="term" value="F:phosphoprotein phosphatase activity"/>
    <property type="evidence" value="ECO:0007669"/>
    <property type="project" value="UniProtKB-KW"/>
</dbReference>
<dbReference type="InterPro" id="IPR020422">
    <property type="entry name" value="TYR_PHOSPHATASE_DUAL_dom"/>
</dbReference>
<dbReference type="Proteomes" id="UP000178176">
    <property type="component" value="Unassembled WGS sequence"/>
</dbReference>
<protein>
    <submittedName>
        <fullName evidence="5">Uncharacterized protein</fullName>
    </submittedName>
</protein>
<keyword evidence="1" id="KW-0378">Hydrolase</keyword>